<dbReference type="Proteomes" id="UP000464577">
    <property type="component" value="Chromosome"/>
</dbReference>
<dbReference type="EMBL" id="CP045997">
    <property type="protein sequence ID" value="QHV99216.1"/>
    <property type="molecule type" value="Genomic_DNA"/>
</dbReference>
<reference evidence="1 2" key="1">
    <citation type="submission" date="2019-11" db="EMBL/GenBank/DDBJ databases">
        <title>Spirosoma endbachense sp. nov., isolated from a natural salt meadow.</title>
        <authorList>
            <person name="Rojas J."/>
            <person name="Ambika Manirajan B."/>
            <person name="Ratering S."/>
            <person name="Suarez C."/>
            <person name="Geissler-Plaum R."/>
            <person name="Schnell S."/>
        </authorList>
    </citation>
    <scope>NUCLEOTIDE SEQUENCE [LARGE SCALE GENOMIC DNA]</scope>
    <source>
        <strain evidence="1 2">I-24</strain>
    </source>
</reference>
<sequence>MGELPTLPLDEPTRKTLAFCLLFQTRRGFFRVYEQQLALIWGSSRKKRGLKSKAYEQTEVLYEQFFQRGRCFPDRENFFDAYSKRAGEKVVKVR</sequence>
<gene>
    <name evidence="1" type="ORF">GJR95_31255</name>
</gene>
<proteinExistence type="predicted"/>
<protein>
    <submittedName>
        <fullName evidence="1">Uncharacterized protein</fullName>
    </submittedName>
</protein>
<keyword evidence="2" id="KW-1185">Reference proteome</keyword>
<dbReference type="RefSeq" id="WP_162389620.1">
    <property type="nucleotide sequence ID" value="NZ_CP045997.1"/>
</dbReference>
<organism evidence="1 2">
    <name type="scientific">Spirosoma endbachense</name>
    <dbReference type="NCBI Taxonomy" id="2666025"/>
    <lineage>
        <taxon>Bacteria</taxon>
        <taxon>Pseudomonadati</taxon>
        <taxon>Bacteroidota</taxon>
        <taxon>Cytophagia</taxon>
        <taxon>Cytophagales</taxon>
        <taxon>Cytophagaceae</taxon>
        <taxon>Spirosoma</taxon>
    </lineage>
</organism>
<evidence type="ECO:0000313" key="2">
    <source>
        <dbReference type="Proteomes" id="UP000464577"/>
    </source>
</evidence>
<dbReference type="KEGG" id="senf:GJR95_31255"/>
<evidence type="ECO:0000313" key="1">
    <source>
        <dbReference type="EMBL" id="QHV99216.1"/>
    </source>
</evidence>
<accession>A0A6P1W664</accession>
<name>A0A6P1W664_9BACT</name>
<dbReference type="AlphaFoldDB" id="A0A6P1W664"/>